<dbReference type="InterPro" id="IPR050300">
    <property type="entry name" value="GDXG_lipolytic_enzyme"/>
</dbReference>
<evidence type="ECO:0000259" key="2">
    <source>
        <dbReference type="Pfam" id="PF07859"/>
    </source>
</evidence>
<reference evidence="3" key="1">
    <citation type="submission" date="2019-08" db="EMBL/GenBank/DDBJ databases">
        <authorList>
            <person name="Kucharzyk K."/>
            <person name="Murdoch R.W."/>
            <person name="Higgins S."/>
            <person name="Loffler F."/>
        </authorList>
    </citation>
    <scope>NUCLEOTIDE SEQUENCE</scope>
</reference>
<dbReference type="InterPro" id="IPR013094">
    <property type="entry name" value="AB_hydrolase_3"/>
</dbReference>
<evidence type="ECO:0000256" key="1">
    <source>
        <dbReference type="ARBA" id="ARBA00022801"/>
    </source>
</evidence>
<dbReference type="PANTHER" id="PTHR48081">
    <property type="entry name" value="AB HYDROLASE SUPERFAMILY PROTEIN C4A8.06C"/>
    <property type="match status" value="1"/>
</dbReference>
<evidence type="ECO:0000313" key="3">
    <source>
        <dbReference type="EMBL" id="MPN15457.1"/>
    </source>
</evidence>
<dbReference type="InterPro" id="IPR029058">
    <property type="entry name" value="AB_hydrolase_fold"/>
</dbReference>
<dbReference type="Gene3D" id="3.40.50.1820">
    <property type="entry name" value="alpha/beta hydrolase"/>
    <property type="match status" value="1"/>
</dbReference>
<gene>
    <name evidence="3" type="ORF">SDC9_162791</name>
</gene>
<comment type="caution">
    <text evidence="3">The sequence shown here is derived from an EMBL/GenBank/DDBJ whole genome shotgun (WGS) entry which is preliminary data.</text>
</comment>
<accession>A0A645FM14</accession>
<dbReference type="PANTHER" id="PTHR48081:SF8">
    <property type="entry name" value="ALPHA_BETA HYDROLASE FOLD-3 DOMAIN-CONTAINING PROTEIN-RELATED"/>
    <property type="match status" value="1"/>
</dbReference>
<dbReference type="AlphaFoldDB" id="A0A645FM14"/>
<proteinExistence type="predicted"/>
<dbReference type="SUPFAM" id="SSF53474">
    <property type="entry name" value="alpha/beta-Hydrolases"/>
    <property type="match status" value="1"/>
</dbReference>
<feature type="domain" description="Alpha/beta hydrolase fold-3" evidence="2">
    <location>
        <begin position="4"/>
        <end position="69"/>
    </location>
</feature>
<name>A0A645FM14_9ZZZZ</name>
<protein>
    <recommendedName>
        <fullName evidence="2">Alpha/beta hydrolase fold-3 domain-containing protein</fullName>
    </recommendedName>
</protein>
<dbReference type="GO" id="GO:0016787">
    <property type="term" value="F:hydrolase activity"/>
    <property type="evidence" value="ECO:0007669"/>
    <property type="project" value="UniProtKB-KW"/>
</dbReference>
<dbReference type="EMBL" id="VSSQ01062229">
    <property type="protein sequence ID" value="MPN15457.1"/>
    <property type="molecule type" value="Genomic_DNA"/>
</dbReference>
<organism evidence="3">
    <name type="scientific">bioreactor metagenome</name>
    <dbReference type="NCBI Taxonomy" id="1076179"/>
    <lineage>
        <taxon>unclassified sequences</taxon>
        <taxon>metagenomes</taxon>
        <taxon>ecological metagenomes</taxon>
    </lineage>
</organism>
<sequence>MFKYFEGCDREDPFVSPVFAEYKDFPPTLFLSGEHEALLSDSLKIVQKLNVAGCEATHIITPEMFHVFALLGPLMPESEKAFKEIKNFIGKYTEK</sequence>
<dbReference type="Pfam" id="PF07859">
    <property type="entry name" value="Abhydrolase_3"/>
    <property type="match status" value="1"/>
</dbReference>
<keyword evidence="1" id="KW-0378">Hydrolase</keyword>